<sequence>MAPRAVSLGAVGSAALAGTPLAAAPSLEQHQPGARAPGCAPARAGAAEQEDNDDDDTVEKMFADFWREIERPGTSRISGASSSSTAAHNNLPAAPPAPDPVPPITEDTDASAQQTQPNSSVSSEQSPRALPSLGRGRYTLTAFSSGAVASGSGLLAEVAATSAAAPSQDESGESSRFIDVGFDGSLLMGETLETGTARIVQCVRAPQVRVVHVPARRQQGQAEEGNEEGEELRNDDERGRELGGVAPGPTTMDSVDEEIEFDDDDEGMEDQAAEEAAAQAACDQRRNRRLGRAVFTAEEVRSFQRRGWAPTPEEVQSVQSFLPSPSSSSEDGEAPSDSSPPSHPAPSVTGATAPAAAPVVPSLGSPSASAGPQDFLAVPHPRVPPVSHTAGVDPYDTGGNTVPIMAVGEQALETVPYHPDTGHRAALSDDEEP</sequence>
<keyword evidence="3" id="KW-1185">Reference proteome</keyword>
<feature type="compositionally biased region" description="Low complexity" evidence="1">
    <location>
        <begin position="323"/>
        <end position="372"/>
    </location>
</feature>
<organism evidence="2 3">
    <name type="scientific">Pseudoneurospora amorphoporcata</name>
    <dbReference type="NCBI Taxonomy" id="241081"/>
    <lineage>
        <taxon>Eukaryota</taxon>
        <taxon>Fungi</taxon>
        <taxon>Dikarya</taxon>
        <taxon>Ascomycota</taxon>
        <taxon>Pezizomycotina</taxon>
        <taxon>Sordariomycetes</taxon>
        <taxon>Sordariomycetidae</taxon>
        <taxon>Sordariales</taxon>
        <taxon>Sordariaceae</taxon>
        <taxon>Pseudoneurospora</taxon>
    </lineage>
</organism>
<name>A0AAN6NLJ8_9PEZI</name>
<feature type="region of interest" description="Disordered" evidence="1">
    <location>
        <begin position="23"/>
        <end position="133"/>
    </location>
</feature>
<feature type="compositionally biased region" description="Pro residues" evidence="1">
    <location>
        <begin position="93"/>
        <end position="103"/>
    </location>
</feature>
<feature type="compositionally biased region" description="Acidic residues" evidence="1">
    <location>
        <begin position="48"/>
        <end position="57"/>
    </location>
</feature>
<feature type="compositionally biased region" description="Low complexity" evidence="1">
    <location>
        <begin position="23"/>
        <end position="47"/>
    </location>
</feature>
<feature type="compositionally biased region" description="Basic and acidic residues" evidence="1">
    <location>
        <begin position="58"/>
        <end position="73"/>
    </location>
</feature>
<feature type="compositionally biased region" description="Basic and acidic residues" evidence="1">
    <location>
        <begin position="231"/>
        <end position="241"/>
    </location>
</feature>
<evidence type="ECO:0000313" key="3">
    <source>
        <dbReference type="Proteomes" id="UP001303222"/>
    </source>
</evidence>
<feature type="compositionally biased region" description="Low complexity" evidence="1">
    <location>
        <begin position="74"/>
        <end position="87"/>
    </location>
</feature>
<dbReference type="EMBL" id="MU859307">
    <property type="protein sequence ID" value="KAK3947835.1"/>
    <property type="molecule type" value="Genomic_DNA"/>
</dbReference>
<gene>
    <name evidence="2" type="ORF">QBC32DRAFT_382881</name>
</gene>
<dbReference type="AlphaFoldDB" id="A0AAN6NLJ8"/>
<proteinExistence type="predicted"/>
<dbReference type="Proteomes" id="UP001303222">
    <property type="component" value="Unassembled WGS sequence"/>
</dbReference>
<accession>A0AAN6NLJ8</accession>
<comment type="caution">
    <text evidence="2">The sequence shown here is derived from an EMBL/GenBank/DDBJ whole genome shotgun (WGS) entry which is preliminary data.</text>
</comment>
<reference evidence="2" key="2">
    <citation type="submission" date="2023-06" db="EMBL/GenBank/DDBJ databases">
        <authorList>
            <consortium name="Lawrence Berkeley National Laboratory"/>
            <person name="Mondo S.J."/>
            <person name="Hensen N."/>
            <person name="Bonometti L."/>
            <person name="Westerberg I."/>
            <person name="Brannstrom I.O."/>
            <person name="Guillou S."/>
            <person name="Cros-Aarteil S."/>
            <person name="Calhoun S."/>
            <person name="Haridas S."/>
            <person name="Kuo A."/>
            <person name="Pangilinan J."/>
            <person name="Riley R."/>
            <person name="Labutti K."/>
            <person name="Andreopoulos B."/>
            <person name="Lipzen A."/>
            <person name="Chen C."/>
            <person name="Yanf M."/>
            <person name="Daum C."/>
            <person name="Ng V."/>
            <person name="Clum A."/>
            <person name="Steindorff A."/>
            <person name="Ohm R."/>
            <person name="Martin F."/>
            <person name="Silar P."/>
            <person name="Natvig D."/>
            <person name="Lalanne C."/>
            <person name="Gautier V."/>
            <person name="Ament-Velasquez S.L."/>
            <person name="Kruys A."/>
            <person name="Hutchinson M.I."/>
            <person name="Powell A.J."/>
            <person name="Barry K."/>
            <person name="Miller A.N."/>
            <person name="Grigoriev I.V."/>
            <person name="Debuchy R."/>
            <person name="Gladieux P."/>
            <person name="Thoren M.H."/>
            <person name="Johannesson H."/>
        </authorList>
    </citation>
    <scope>NUCLEOTIDE SEQUENCE</scope>
    <source>
        <strain evidence="2">CBS 626.80</strain>
    </source>
</reference>
<feature type="region of interest" description="Disordered" evidence="1">
    <location>
        <begin position="215"/>
        <end position="402"/>
    </location>
</feature>
<protein>
    <submittedName>
        <fullName evidence="2">Uncharacterized protein</fullName>
    </submittedName>
</protein>
<feature type="compositionally biased region" description="Polar residues" evidence="1">
    <location>
        <begin position="110"/>
        <end position="126"/>
    </location>
</feature>
<evidence type="ECO:0000256" key="1">
    <source>
        <dbReference type="SAM" id="MobiDB-lite"/>
    </source>
</evidence>
<feature type="compositionally biased region" description="Acidic residues" evidence="1">
    <location>
        <begin position="254"/>
        <end position="273"/>
    </location>
</feature>
<evidence type="ECO:0000313" key="2">
    <source>
        <dbReference type="EMBL" id="KAK3947835.1"/>
    </source>
</evidence>
<reference evidence="2" key="1">
    <citation type="journal article" date="2023" name="Mol. Phylogenet. Evol.">
        <title>Genome-scale phylogeny and comparative genomics of the fungal order Sordariales.</title>
        <authorList>
            <person name="Hensen N."/>
            <person name="Bonometti L."/>
            <person name="Westerberg I."/>
            <person name="Brannstrom I.O."/>
            <person name="Guillou S."/>
            <person name="Cros-Aarteil S."/>
            <person name="Calhoun S."/>
            <person name="Haridas S."/>
            <person name="Kuo A."/>
            <person name="Mondo S."/>
            <person name="Pangilinan J."/>
            <person name="Riley R."/>
            <person name="LaButti K."/>
            <person name="Andreopoulos B."/>
            <person name="Lipzen A."/>
            <person name="Chen C."/>
            <person name="Yan M."/>
            <person name="Daum C."/>
            <person name="Ng V."/>
            <person name="Clum A."/>
            <person name="Steindorff A."/>
            <person name="Ohm R.A."/>
            <person name="Martin F."/>
            <person name="Silar P."/>
            <person name="Natvig D.O."/>
            <person name="Lalanne C."/>
            <person name="Gautier V."/>
            <person name="Ament-Velasquez S.L."/>
            <person name="Kruys A."/>
            <person name="Hutchinson M.I."/>
            <person name="Powell A.J."/>
            <person name="Barry K."/>
            <person name="Miller A.N."/>
            <person name="Grigoriev I.V."/>
            <person name="Debuchy R."/>
            <person name="Gladieux P."/>
            <person name="Hiltunen Thoren M."/>
            <person name="Johannesson H."/>
        </authorList>
    </citation>
    <scope>NUCLEOTIDE SEQUENCE</scope>
    <source>
        <strain evidence="2">CBS 626.80</strain>
    </source>
</reference>